<reference evidence="2" key="1">
    <citation type="journal article" date="2017" name="Nature">
        <title>The sunflower genome provides insights into oil metabolism, flowering and Asterid evolution.</title>
        <authorList>
            <person name="Badouin H."/>
            <person name="Gouzy J."/>
            <person name="Grassa C.J."/>
            <person name="Murat F."/>
            <person name="Staton S.E."/>
            <person name="Cottret L."/>
            <person name="Lelandais-Briere C."/>
            <person name="Owens G.L."/>
            <person name="Carrere S."/>
            <person name="Mayjonade B."/>
            <person name="Legrand L."/>
            <person name="Gill N."/>
            <person name="Kane N.C."/>
            <person name="Bowers J.E."/>
            <person name="Hubner S."/>
            <person name="Bellec A."/>
            <person name="Berard A."/>
            <person name="Berges H."/>
            <person name="Blanchet N."/>
            <person name="Boniface M.C."/>
            <person name="Brunel D."/>
            <person name="Catrice O."/>
            <person name="Chaidir N."/>
            <person name="Claudel C."/>
            <person name="Donnadieu C."/>
            <person name="Faraut T."/>
            <person name="Fievet G."/>
            <person name="Helmstetter N."/>
            <person name="King M."/>
            <person name="Knapp S.J."/>
            <person name="Lai Z."/>
            <person name="Le Paslier M.C."/>
            <person name="Lippi Y."/>
            <person name="Lorenzon L."/>
            <person name="Mandel J.R."/>
            <person name="Marage G."/>
            <person name="Marchand G."/>
            <person name="Marquand E."/>
            <person name="Bret-Mestries E."/>
            <person name="Morien E."/>
            <person name="Nambeesan S."/>
            <person name="Nguyen T."/>
            <person name="Pegot-Espagnet P."/>
            <person name="Pouilly N."/>
            <person name="Raftis F."/>
            <person name="Sallet E."/>
            <person name="Schiex T."/>
            <person name="Thomas J."/>
            <person name="Vandecasteele C."/>
            <person name="Vares D."/>
            <person name="Vear F."/>
            <person name="Vautrin S."/>
            <person name="Crespi M."/>
            <person name="Mangin B."/>
            <person name="Burke J.M."/>
            <person name="Salse J."/>
            <person name="Munos S."/>
            <person name="Vincourt P."/>
            <person name="Rieseberg L.H."/>
            <person name="Langlade N.B."/>
        </authorList>
    </citation>
    <scope>NUCLEOTIDE SEQUENCE</scope>
    <source>
        <tissue evidence="2">Leaves</tissue>
    </source>
</reference>
<protein>
    <recommendedName>
        <fullName evidence="4">Transmembrane protein</fullName>
    </recommendedName>
</protein>
<accession>A0A9K3DYV6</accession>
<reference evidence="2" key="2">
    <citation type="submission" date="2020-06" db="EMBL/GenBank/DDBJ databases">
        <title>Helianthus annuus Genome sequencing and assembly Release 2.</title>
        <authorList>
            <person name="Gouzy J."/>
            <person name="Langlade N."/>
            <person name="Munos S."/>
        </authorList>
    </citation>
    <scope>NUCLEOTIDE SEQUENCE</scope>
    <source>
        <tissue evidence="2">Leaves</tissue>
    </source>
</reference>
<keyword evidence="1" id="KW-1133">Transmembrane helix</keyword>
<gene>
    <name evidence="2" type="ORF">HanXRQr2_Chr15g0684531</name>
</gene>
<evidence type="ECO:0000313" key="2">
    <source>
        <dbReference type="EMBL" id="KAF5763792.1"/>
    </source>
</evidence>
<evidence type="ECO:0000256" key="1">
    <source>
        <dbReference type="SAM" id="Phobius"/>
    </source>
</evidence>
<dbReference type="AlphaFoldDB" id="A0A9K3DYV6"/>
<name>A0A9K3DYV6_HELAN</name>
<comment type="caution">
    <text evidence="2">The sequence shown here is derived from an EMBL/GenBank/DDBJ whole genome shotgun (WGS) entry which is preliminary data.</text>
</comment>
<dbReference type="Proteomes" id="UP000215914">
    <property type="component" value="Unassembled WGS sequence"/>
</dbReference>
<keyword evidence="1" id="KW-0812">Transmembrane</keyword>
<proteinExistence type="predicted"/>
<evidence type="ECO:0008006" key="4">
    <source>
        <dbReference type="Google" id="ProtNLM"/>
    </source>
</evidence>
<evidence type="ECO:0000313" key="3">
    <source>
        <dbReference type="Proteomes" id="UP000215914"/>
    </source>
</evidence>
<organism evidence="2 3">
    <name type="scientific">Helianthus annuus</name>
    <name type="common">Common sunflower</name>
    <dbReference type="NCBI Taxonomy" id="4232"/>
    <lineage>
        <taxon>Eukaryota</taxon>
        <taxon>Viridiplantae</taxon>
        <taxon>Streptophyta</taxon>
        <taxon>Embryophyta</taxon>
        <taxon>Tracheophyta</taxon>
        <taxon>Spermatophyta</taxon>
        <taxon>Magnoliopsida</taxon>
        <taxon>eudicotyledons</taxon>
        <taxon>Gunneridae</taxon>
        <taxon>Pentapetalae</taxon>
        <taxon>asterids</taxon>
        <taxon>campanulids</taxon>
        <taxon>Asterales</taxon>
        <taxon>Asteraceae</taxon>
        <taxon>Asteroideae</taxon>
        <taxon>Heliantheae alliance</taxon>
        <taxon>Heliantheae</taxon>
        <taxon>Helianthus</taxon>
    </lineage>
</organism>
<feature type="transmembrane region" description="Helical" evidence="1">
    <location>
        <begin position="44"/>
        <end position="67"/>
    </location>
</feature>
<sequence>MSIYDHYSSAYIAPHHPPPIDLRWFACFNPRQPPTAPFLFDLLFYLYLFSLSLHGFFSDFIFVGFILRGSHGFFAGRKRGRRKKKIVRDRNEEIENSCFLFHS</sequence>
<dbReference type="EMBL" id="MNCJ02000330">
    <property type="protein sequence ID" value="KAF5763792.1"/>
    <property type="molecule type" value="Genomic_DNA"/>
</dbReference>
<keyword evidence="3" id="KW-1185">Reference proteome</keyword>
<dbReference type="Gramene" id="mRNA:HanXRQr2_Chr15g0684531">
    <property type="protein sequence ID" value="mRNA:HanXRQr2_Chr15g0684531"/>
    <property type="gene ID" value="HanXRQr2_Chr15g0684531"/>
</dbReference>
<keyword evidence="1" id="KW-0472">Membrane</keyword>